<feature type="compositionally biased region" description="Low complexity" evidence="1">
    <location>
        <begin position="73"/>
        <end position="99"/>
    </location>
</feature>
<dbReference type="OrthoDB" id="10592047at2759"/>
<feature type="region of interest" description="Disordered" evidence="1">
    <location>
        <begin position="61"/>
        <end position="173"/>
    </location>
</feature>
<dbReference type="Proteomes" id="UP000224854">
    <property type="component" value="Unassembled WGS sequence"/>
</dbReference>
<feature type="region of interest" description="Disordered" evidence="1">
    <location>
        <begin position="305"/>
        <end position="324"/>
    </location>
</feature>
<feature type="compositionally biased region" description="Low complexity" evidence="1">
    <location>
        <begin position="268"/>
        <end position="290"/>
    </location>
</feature>
<feature type="compositionally biased region" description="Polar residues" evidence="1">
    <location>
        <begin position="191"/>
        <end position="209"/>
    </location>
</feature>
<gene>
    <name evidence="2" type="ORF">CDD82_1892</name>
</gene>
<keyword evidence="3" id="KW-1185">Reference proteome</keyword>
<evidence type="ECO:0000313" key="2">
    <source>
        <dbReference type="EMBL" id="PHH63430.1"/>
    </source>
</evidence>
<reference evidence="2 3" key="1">
    <citation type="submission" date="2017-06" db="EMBL/GenBank/DDBJ databases">
        <title>Ant-infecting Ophiocordyceps genomes reveal a high diversity of potential behavioral manipulation genes and a possible major role for enterotoxins.</title>
        <authorList>
            <person name="De Bekker C."/>
            <person name="Evans H.C."/>
            <person name="Brachmann A."/>
            <person name="Hughes D.P."/>
        </authorList>
    </citation>
    <scope>NUCLEOTIDE SEQUENCE [LARGE SCALE GENOMIC DNA]</scope>
    <source>
        <strain evidence="2 3">1348a</strain>
    </source>
</reference>
<name>A0A2C5Y7L5_9HYPO</name>
<comment type="caution">
    <text evidence="2">The sequence shown here is derived from an EMBL/GenBank/DDBJ whole genome shotgun (WGS) entry which is preliminary data.</text>
</comment>
<proteinExistence type="predicted"/>
<accession>A0A2C5Y7L5</accession>
<feature type="region of interest" description="Disordered" evidence="1">
    <location>
        <begin position="185"/>
        <end position="290"/>
    </location>
</feature>
<dbReference type="AlphaFoldDB" id="A0A2C5Y7L5"/>
<evidence type="ECO:0000256" key="1">
    <source>
        <dbReference type="SAM" id="MobiDB-lite"/>
    </source>
</evidence>
<feature type="compositionally biased region" description="Polar residues" evidence="1">
    <location>
        <begin position="160"/>
        <end position="171"/>
    </location>
</feature>
<sequence length="510" mass="55693">MRLPLAALGISTASYVMLWAMPWLVHGVAVSIKPINSPMAVAGAAGAAGLGVGVLLPSPRPLQAGRSTPNLGPSSPFPQSSLFSNRQSSLSNLGSLGSNTPSFISAPQSQGLPLAQQEAARNRQMEMAARPMEPRRIPAPQSRNAPIRPWSDASGMAQGVQEQSSPQSQGMLRQRPVAVVQGVLRRPPLSRAQQDSRVVSQAANGNAHSNLGPVSVTRLPSQAQQANEAASGNAPQDSASRPSSQDINNGHVRPQWPHSQRSTLQEFFPSQPGPSGFRSRPSSSSLLSSQPGHLAKLEWNGQGGLRLAAGGSEPSPSQYAGPWAKPRERFMSVLSQVRKKLTPEPQSRKYWFEENGRLHDKNGVPVPSSYIDTVARDVKREWYAKKDSWIRWQLDATNNLVKQVHLVKSDLSDLLLRQTANYEAEGKIYHHTGMALPTSLSDAKQMGFYPPTFYTKVPVYLRYKIKRGGRTRVRLPQAGEPGYFQNNRRLGKIEIRNRIAAMLSSEPEVE</sequence>
<dbReference type="EMBL" id="NJEU01001608">
    <property type="protein sequence ID" value="PHH63430.1"/>
    <property type="molecule type" value="Genomic_DNA"/>
</dbReference>
<organism evidence="2 3">
    <name type="scientific">Ophiocordyceps australis</name>
    <dbReference type="NCBI Taxonomy" id="1399860"/>
    <lineage>
        <taxon>Eukaryota</taxon>
        <taxon>Fungi</taxon>
        <taxon>Dikarya</taxon>
        <taxon>Ascomycota</taxon>
        <taxon>Pezizomycotina</taxon>
        <taxon>Sordariomycetes</taxon>
        <taxon>Hypocreomycetidae</taxon>
        <taxon>Hypocreales</taxon>
        <taxon>Ophiocordycipitaceae</taxon>
        <taxon>Ophiocordyceps</taxon>
    </lineage>
</organism>
<feature type="compositionally biased region" description="Polar residues" evidence="1">
    <location>
        <begin position="218"/>
        <end position="248"/>
    </location>
</feature>
<feature type="compositionally biased region" description="Polar residues" evidence="1">
    <location>
        <begin position="100"/>
        <end position="111"/>
    </location>
</feature>
<evidence type="ECO:0000313" key="3">
    <source>
        <dbReference type="Proteomes" id="UP000224854"/>
    </source>
</evidence>
<protein>
    <submittedName>
        <fullName evidence="2">Uncharacterized protein</fullName>
    </submittedName>
</protein>